<evidence type="ECO:0000256" key="10">
    <source>
        <dbReference type="ARBA" id="ARBA00031900"/>
    </source>
</evidence>
<dbReference type="FunFam" id="3.10.20.30:FF:000006">
    <property type="entry name" value="Threonine--tRNA ligase, cytoplasmic"/>
    <property type="match status" value="1"/>
</dbReference>
<dbReference type="Gene3D" id="3.10.20.30">
    <property type="match status" value="1"/>
</dbReference>
<keyword evidence="6" id="KW-0547">Nucleotide-binding</keyword>
<evidence type="ECO:0000313" key="15">
    <source>
        <dbReference type="EMBL" id="KAJ3634526.1"/>
    </source>
</evidence>
<gene>
    <name evidence="15" type="ORF">Zmor_011900</name>
</gene>
<dbReference type="EMBL" id="JALNTZ010000351">
    <property type="protein sequence ID" value="KAJ3634526.1"/>
    <property type="molecule type" value="Genomic_DNA"/>
</dbReference>
<dbReference type="Gene3D" id="3.30.930.10">
    <property type="entry name" value="Bira Bifunctional Protein, Domain 2"/>
    <property type="match status" value="1"/>
</dbReference>
<protein>
    <recommendedName>
        <fullName evidence="3">threonine--tRNA ligase</fullName>
        <ecNumber evidence="3">6.1.1.3</ecNumber>
    </recommendedName>
    <alternativeName>
        <fullName evidence="10">Threonyl-tRNA synthetase</fullName>
    </alternativeName>
</protein>
<evidence type="ECO:0000256" key="2">
    <source>
        <dbReference type="ARBA" id="ARBA00008226"/>
    </source>
</evidence>
<keyword evidence="16" id="KW-1185">Reference proteome</keyword>
<dbReference type="InterPro" id="IPR012675">
    <property type="entry name" value="Beta-grasp_dom_sf"/>
</dbReference>
<evidence type="ECO:0000256" key="6">
    <source>
        <dbReference type="ARBA" id="ARBA00022741"/>
    </source>
</evidence>
<dbReference type="Pfam" id="PF07973">
    <property type="entry name" value="tRNA_SAD"/>
    <property type="match status" value="1"/>
</dbReference>
<organism evidence="15 16">
    <name type="scientific">Zophobas morio</name>
    <dbReference type="NCBI Taxonomy" id="2755281"/>
    <lineage>
        <taxon>Eukaryota</taxon>
        <taxon>Metazoa</taxon>
        <taxon>Ecdysozoa</taxon>
        <taxon>Arthropoda</taxon>
        <taxon>Hexapoda</taxon>
        <taxon>Insecta</taxon>
        <taxon>Pterygota</taxon>
        <taxon>Neoptera</taxon>
        <taxon>Endopterygota</taxon>
        <taxon>Coleoptera</taxon>
        <taxon>Polyphaga</taxon>
        <taxon>Cucujiformia</taxon>
        <taxon>Tenebrionidae</taxon>
        <taxon>Zophobas</taxon>
    </lineage>
</organism>
<evidence type="ECO:0000256" key="5">
    <source>
        <dbReference type="ARBA" id="ARBA00022598"/>
    </source>
</evidence>
<evidence type="ECO:0000259" key="13">
    <source>
        <dbReference type="PROSITE" id="PS50862"/>
    </source>
</evidence>
<name>A0AA38HLF9_9CUCU</name>
<dbReference type="CDD" id="cd00771">
    <property type="entry name" value="ThrRS_core"/>
    <property type="match status" value="1"/>
</dbReference>
<feature type="domain" description="Aminoacyl-transfer RNA synthetases class-II family profile" evidence="13">
    <location>
        <begin position="274"/>
        <end position="553"/>
    </location>
</feature>
<feature type="non-terminal residue" evidence="15">
    <location>
        <position position="1"/>
    </location>
</feature>
<dbReference type="AlphaFoldDB" id="A0AA38HLF9"/>
<dbReference type="InterPro" id="IPR002320">
    <property type="entry name" value="Thr-tRNA-ligase_IIa"/>
</dbReference>
<dbReference type="GO" id="GO:0005739">
    <property type="term" value="C:mitochondrion"/>
    <property type="evidence" value="ECO:0007669"/>
    <property type="project" value="TreeGrafter"/>
</dbReference>
<dbReference type="InterPro" id="IPR004154">
    <property type="entry name" value="Anticodon-bd"/>
</dbReference>
<dbReference type="InterPro" id="IPR012947">
    <property type="entry name" value="tRNA_SAD"/>
</dbReference>
<dbReference type="GO" id="GO:0006435">
    <property type="term" value="P:threonyl-tRNA aminoacylation"/>
    <property type="evidence" value="ECO:0007669"/>
    <property type="project" value="InterPro"/>
</dbReference>
<evidence type="ECO:0000256" key="12">
    <source>
        <dbReference type="SAM" id="Coils"/>
    </source>
</evidence>
<dbReference type="FunFam" id="3.30.980.10:FF:000003">
    <property type="entry name" value="Threonine--tRNA ligase, cytoplasmic"/>
    <property type="match status" value="1"/>
</dbReference>
<dbReference type="PRINTS" id="PR01047">
    <property type="entry name" value="TRNASYNTHTHR"/>
</dbReference>
<dbReference type="InterPro" id="IPR045864">
    <property type="entry name" value="aa-tRNA-synth_II/BPL/LPL"/>
</dbReference>
<dbReference type="CDD" id="cd00860">
    <property type="entry name" value="ThrRS_anticodon"/>
    <property type="match status" value="1"/>
</dbReference>
<keyword evidence="9" id="KW-0030">Aminoacyl-tRNA synthetase</keyword>
<evidence type="ECO:0000256" key="4">
    <source>
        <dbReference type="ARBA" id="ARBA00022490"/>
    </source>
</evidence>
<evidence type="ECO:0000256" key="3">
    <source>
        <dbReference type="ARBA" id="ARBA00013163"/>
    </source>
</evidence>
<dbReference type="GO" id="GO:0005524">
    <property type="term" value="F:ATP binding"/>
    <property type="evidence" value="ECO:0007669"/>
    <property type="project" value="UniProtKB-KW"/>
</dbReference>
<evidence type="ECO:0000313" key="16">
    <source>
        <dbReference type="Proteomes" id="UP001168821"/>
    </source>
</evidence>
<proteinExistence type="inferred from homology"/>
<dbReference type="InterPro" id="IPR002314">
    <property type="entry name" value="aa-tRNA-synt_IIb"/>
</dbReference>
<dbReference type="EC" id="6.1.1.3" evidence="3"/>
<keyword evidence="12" id="KW-0175">Coiled coil</keyword>
<dbReference type="Pfam" id="PF00587">
    <property type="entry name" value="tRNA-synt_2b"/>
    <property type="match status" value="1"/>
</dbReference>
<dbReference type="SMART" id="SM00863">
    <property type="entry name" value="tRNA_SAD"/>
    <property type="match status" value="1"/>
</dbReference>
<comment type="subcellular location">
    <subcellularLocation>
        <location evidence="1">Cytoplasm</location>
    </subcellularLocation>
</comment>
<evidence type="ECO:0000259" key="14">
    <source>
        <dbReference type="PROSITE" id="PS51880"/>
    </source>
</evidence>
<dbReference type="SUPFAM" id="SSF55186">
    <property type="entry name" value="ThrRS/AlaRS common domain"/>
    <property type="match status" value="1"/>
</dbReference>
<reference evidence="15" key="1">
    <citation type="journal article" date="2023" name="G3 (Bethesda)">
        <title>Whole genome assemblies of Zophobas morio and Tenebrio molitor.</title>
        <authorList>
            <person name="Kaur S."/>
            <person name="Stinson S.A."/>
            <person name="diCenzo G.C."/>
        </authorList>
    </citation>
    <scope>NUCLEOTIDE SEQUENCE</scope>
    <source>
        <strain evidence="15">QUZm001</strain>
    </source>
</reference>
<evidence type="ECO:0000256" key="7">
    <source>
        <dbReference type="ARBA" id="ARBA00022840"/>
    </source>
</evidence>
<evidence type="ECO:0000256" key="1">
    <source>
        <dbReference type="ARBA" id="ARBA00004496"/>
    </source>
</evidence>
<dbReference type="Gene3D" id="3.40.50.800">
    <property type="entry name" value="Anticodon-binding domain"/>
    <property type="match status" value="1"/>
</dbReference>
<evidence type="ECO:0000256" key="8">
    <source>
        <dbReference type="ARBA" id="ARBA00022917"/>
    </source>
</evidence>
<dbReference type="SUPFAM" id="SSF52954">
    <property type="entry name" value="Class II aaRS ABD-related"/>
    <property type="match status" value="1"/>
</dbReference>
<evidence type="ECO:0000256" key="11">
    <source>
        <dbReference type="ARBA" id="ARBA00049515"/>
    </source>
</evidence>
<evidence type="ECO:0000256" key="9">
    <source>
        <dbReference type="ARBA" id="ARBA00023146"/>
    </source>
</evidence>
<comment type="caution">
    <text evidence="15">The sequence shown here is derived from an EMBL/GenBank/DDBJ whole genome shotgun (WGS) entry which is preliminary data.</text>
</comment>
<dbReference type="HAMAP" id="MF_00184">
    <property type="entry name" value="Thr_tRNA_synth"/>
    <property type="match status" value="1"/>
</dbReference>
<dbReference type="InterPro" id="IPR036621">
    <property type="entry name" value="Anticodon-bd_dom_sf"/>
</dbReference>
<keyword evidence="4" id="KW-0963">Cytoplasm</keyword>
<accession>A0AA38HLF9</accession>
<dbReference type="PANTHER" id="PTHR11451:SF46">
    <property type="entry name" value="THREONINE--TRNA LIGASE"/>
    <property type="match status" value="1"/>
</dbReference>
<dbReference type="SUPFAM" id="SSF55681">
    <property type="entry name" value="Class II aaRS and biotin synthetases"/>
    <property type="match status" value="1"/>
</dbReference>
<dbReference type="CDD" id="cd01667">
    <property type="entry name" value="TGS_ThrRS"/>
    <property type="match status" value="1"/>
</dbReference>
<dbReference type="FunFam" id="3.30.930.10:FF:000019">
    <property type="entry name" value="Threonine--tRNA ligase"/>
    <property type="match status" value="1"/>
</dbReference>
<dbReference type="Gene3D" id="3.30.980.10">
    <property type="entry name" value="Threonyl-trna Synthetase, Chain A, domain 2"/>
    <property type="match status" value="1"/>
</dbReference>
<keyword evidence="8" id="KW-0648">Protein biosynthesis</keyword>
<dbReference type="PROSITE" id="PS50862">
    <property type="entry name" value="AA_TRNA_LIGASE_II"/>
    <property type="match status" value="1"/>
</dbReference>
<dbReference type="NCBIfam" id="TIGR00418">
    <property type="entry name" value="thrS"/>
    <property type="match status" value="1"/>
</dbReference>
<dbReference type="Proteomes" id="UP001168821">
    <property type="component" value="Unassembled WGS sequence"/>
</dbReference>
<dbReference type="Pfam" id="PF02824">
    <property type="entry name" value="TGS"/>
    <property type="match status" value="1"/>
</dbReference>
<dbReference type="SUPFAM" id="SSF81271">
    <property type="entry name" value="TGS-like"/>
    <property type="match status" value="1"/>
</dbReference>
<dbReference type="PROSITE" id="PS51880">
    <property type="entry name" value="TGS"/>
    <property type="match status" value="1"/>
</dbReference>
<sequence>FIIQEREKLEITVTLPDGKNITGYSWKTTPQDIAISISKSLTAKCLVAEVNGELWDLCRPLEGSCKIKLLTWEDEKAKQVFFHSSAHVLGEALERCTGGCLCHGPPLEEGFFYDIDINGRTIHMSDLSTLEDVSLRITAEDQKFERLELEIDVLREMFKYNKYKQHFLNKIETPTTTVYRCGPLIDLCRGPHLRSTKEIKAFLVNKTSAVFFGGDRMAESLQRVYGVAFPDTKLLKEWKARQEMAARADHHRIGKDQELFFFHPWSPGAAFFLPYGAHIFNKLINHMKSQYRLRGFKEVITPNVFNTELWVQSGHMKHYADDMFLLEKDQSLKGCAANSDSANSPQFALKPMNCPGHFLMFLHRPRSHRELPLRYADFGVLHRNEKSGALQGLTRVRRFQQDDAHIFCSEEKLEEEIDGAIDFLHDTYAKFGFKFSMALSTRPEKFLGEVSLWDLAEAQLMKSLEKYGSFTIKEGDGAFYGPKIDVQIRDALNRPFQCGTIQLDFQGPLNFDLKYSTNVEGEMKRPVVIHRAIFGSLERMFAILCENFVGKWPMWLSPRQVIVIPVGRGYNAYAQQVHQQLFASGLEAEVDVSGDLLSKKVGRSSFYNFILVVGQKEMDTNTVNVRAGKVNIGVKSVSDFISNAKQLIDTFSLENQWVFNNPQEAL</sequence>
<dbReference type="GO" id="GO:0004829">
    <property type="term" value="F:threonine-tRNA ligase activity"/>
    <property type="evidence" value="ECO:0007669"/>
    <property type="project" value="UniProtKB-EC"/>
</dbReference>
<dbReference type="InterPro" id="IPR018163">
    <property type="entry name" value="Thr/Ala-tRNA-synth_IIc_edit"/>
</dbReference>
<dbReference type="InterPro" id="IPR012676">
    <property type="entry name" value="TGS-like"/>
</dbReference>
<keyword evidence="7" id="KW-0067">ATP-binding</keyword>
<feature type="coiled-coil region" evidence="12">
    <location>
        <begin position="130"/>
        <end position="157"/>
    </location>
</feature>
<dbReference type="InterPro" id="IPR006195">
    <property type="entry name" value="aa-tRNA-synth_II"/>
</dbReference>
<dbReference type="Pfam" id="PF03129">
    <property type="entry name" value="HGTP_anticodon"/>
    <property type="match status" value="1"/>
</dbReference>
<comment type="similarity">
    <text evidence="2">Belongs to the class-II aminoacyl-tRNA synthetase family.</text>
</comment>
<comment type="catalytic activity">
    <reaction evidence="11">
        <text>tRNA(Thr) + L-threonine + ATP = L-threonyl-tRNA(Thr) + AMP + diphosphate + H(+)</text>
        <dbReference type="Rhea" id="RHEA:24624"/>
        <dbReference type="Rhea" id="RHEA-COMP:9670"/>
        <dbReference type="Rhea" id="RHEA-COMP:9704"/>
        <dbReference type="ChEBI" id="CHEBI:15378"/>
        <dbReference type="ChEBI" id="CHEBI:30616"/>
        <dbReference type="ChEBI" id="CHEBI:33019"/>
        <dbReference type="ChEBI" id="CHEBI:57926"/>
        <dbReference type="ChEBI" id="CHEBI:78442"/>
        <dbReference type="ChEBI" id="CHEBI:78534"/>
        <dbReference type="ChEBI" id="CHEBI:456215"/>
        <dbReference type="EC" id="6.1.1.3"/>
    </reaction>
</comment>
<dbReference type="InterPro" id="IPR004095">
    <property type="entry name" value="TGS"/>
</dbReference>
<dbReference type="InterPro" id="IPR033728">
    <property type="entry name" value="ThrRS_core"/>
</dbReference>
<feature type="domain" description="TGS" evidence="14">
    <location>
        <begin position="7"/>
        <end position="71"/>
    </location>
</feature>
<keyword evidence="5" id="KW-0436">Ligase</keyword>
<dbReference type="InterPro" id="IPR047246">
    <property type="entry name" value="ThrRS_anticodon"/>
</dbReference>
<dbReference type="PANTHER" id="PTHR11451">
    <property type="entry name" value="THREONINE-TRNA LIGASE"/>
    <property type="match status" value="1"/>
</dbReference>